<dbReference type="EMBL" id="QXGB01001318">
    <property type="protein sequence ID" value="KAE9192906.1"/>
    <property type="molecule type" value="Genomic_DNA"/>
</dbReference>
<evidence type="ECO:0000313" key="5">
    <source>
        <dbReference type="EMBL" id="KAE9093762.1"/>
    </source>
</evidence>
<dbReference type="Proteomes" id="UP000440732">
    <property type="component" value="Unassembled WGS sequence"/>
</dbReference>
<evidence type="ECO:0000313" key="6">
    <source>
        <dbReference type="EMBL" id="KAE9120469.1"/>
    </source>
</evidence>
<dbReference type="Proteomes" id="UP000433483">
    <property type="component" value="Unassembled WGS sequence"/>
</dbReference>
<accession>A0A6A3F137</accession>
<dbReference type="Proteomes" id="UP000437068">
    <property type="component" value="Unassembled WGS sequence"/>
</dbReference>
<evidence type="ECO:0000313" key="2">
    <source>
        <dbReference type="EMBL" id="KAE8939242.1"/>
    </source>
</evidence>
<sequence>MVLGGIAVILGRFCLHSAATVDDFNMKRRHKTCSGWRLPCTVGHMLKRNKKSATPSASPSDELYSRGGHTVVFPTVW</sequence>
<keyword evidence="1" id="KW-0732">Signal</keyword>
<evidence type="ECO:0000313" key="9">
    <source>
        <dbReference type="EMBL" id="KAE9209669.1"/>
    </source>
</evidence>
<dbReference type="EMBL" id="QXGD01001312">
    <property type="protein sequence ID" value="KAE9209129.1"/>
    <property type="molecule type" value="Genomic_DNA"/>
</dbReference>
<evidence type="ECO:0000313" key="8">
    <source>
        <dbReference type="EMBL" id="KAE9209129.1"/>
    </source>
</evidence>
<dbReference type="EMBL" id="QXGE01001277">
    <property type="protein sequence ID" value="KAE9294968.1"/>
    <property type="molecule type" value="Genomic_DNA"/>
</dbReference>
<evidence type="ECO:0000313" key="19">
    <source>
        <dbReference type="Proteomes" id="UP000488956"/>
    </source>
</evidence>
<organism evidence="2 11">
    <name type="scientific">Phytophthora fragariae</name>
    <dbReference type="NCBI Taxonomy" id="53985"/>
    <lineage>
        <taxon>Eukaryota</taxon>
        <taxon>Sar</taxon>
        <taxon>Stramenopiles</taxon>
        <taxon>Oomycota</taxon>
        <taxon>Peronosporomycetes</taxon>
        <taxon>Peronosporales</taxon>
        <taxon>Peronosporaceae</taxon>
        <taxon>Phytophthora</taxon>
    </lineage>
</organism>
<proteinExistence type="predicted"/>
<dbReference type="Proteomes" id="UP000440367">
    <property type="component" value="Unassembled WGS sequence"/>
</dbReference>
<evidence type="ECO:0000313" key="3">
    <source>
        <dbReference type="EMBL" id="KAE8992890.1"/>
    </source>
</evidence>
<dbReference type="EMBL" id="QXGF01000503">
    <property type="protein sequence ID" value="KAE8939242.1"/>
    <property type="molecule type" value="Genomic_DNA"/>
</dbReference>
<evidence type="ECO:0000313" key="12">
    <source>
        <dbReference type="Proteomes" id="UP000433483"/>
    </source>
</evidence>
<dbReference type="AlphaFoldDB" id="A0A6A3F137"/>
<evidence type="ECO:0000313" key="7">
    <source>
        <dbReference type="EMBL" id="KAE9192906.1"/>
    </source>
</evidence>
<evidence type="ECO:0000313" key="14">
    <source>
        <dbReference type="Proteomes" id="UP000440367"/>
    </source>
</evidence>
<evidence type="ECO:0000313" key="18">
    <source>
        <dbReference type="Proteomes" id="UP000476176"/>
    </source>
</evidence>
<dbReference type="EMBL" id="QXFW01001307">
    <property type="protein sequence ID" value="KAE8992890.1"/>
    <property type="molecule type" value="Genomic_DNA"/>
</dbReference>
<dbReference type="Proteomes" id="UP000429523">
    <property type="component" value="Unassembled WGS sequence"/>
</dbReference>
<evidence type="ECO:0000313" key="10">
    <source>
        <dbReference type="EMBL" id="KAE9294968.1"/>
    </source>
</evidence>
<dbReference type="EMBL" id="QXFX01001321">
    <property type="protein sequence ID" value="KAE9092338.1"/>
    <property type="molecule type" value="Genomic_DNA"/>
</dbReference>
<keyword evidence="12" id="KW-1185">Reference proteome</keyword>
<dbReference type="EMBL" id="QXGC01001160">
    <property type="protein sequence ID" value="KAE9209669.1"/>
    <property type="molecule type" value="Genomic_DNA"/>
</dbReference>
<evidence type="ECO:0000313" key="16">
    <source>
        <dbReference type="Proteomes" id="UP000441208"/>
    </source>
</evidence>
<dbReference type="Proteomes" id="UP000460718">
    <property type="component" value="Unassembled WGS sequence"/>
</dbReference>
<evidence type="ECO:0000313" key="11">
    <source>
        <dbReference type="Proteomes" id="UP000429523"/>
    </source>
</evidence>
<evidence type="ECO:0000256" key="1">
    <source>
        <dbReference type="SAM" id="SignalP"/>
    </source>
</evidence>
<gene>
    <name evidence="10" type="ORF">PF001_g17541</name>
    <name evidence="8" type="ORF">PF002_g19202</name>
    <name evidence="9" type="ORF">PF004_g16404</name>
    <name evidence="7" type="ORF">PF005_g18279</name>
    <name evidence="6" type="ORF">PF006_g18128</name>
    <name evidence="5" type="ORF">PF007_g18007</name>
    <name evidence="2" type="ORF">PF009_g10918</name>
    <name evidence="4" type="ORF">PF010_g17842</name>
    <name evidence="3" type="ORF">PF011_g17364</name>
</gene>
<reference evidence="11 12" key="1">
    <citation type="submission" date="2018-08" db="EMBL/GenBank/DDBJ databases">
        <title>Genomic investigation of the strawberry pathogen Phytophthora fragariae indicates pathogenicity is determined by transcriptional variation in three key races.</title>
        <authorList>
            <person name="Adams T.M."/>
            <person name="Armitage A.D."/>
            <person name="Sobczyk M.K."/>
            <person name="Bates H.J."/>
            <person name="Dunwell J.M."/>
            <person name="Nellist C.F."/>
            <person name="Harrison R.J."/>
        </authorList>
    </citation>
    <scope>NUCLEOTIDE SEQUENCE [LARGE SCALE GENOMIC DNA]</scope>
    <source>
        <strain evidence="10 13">A4</strain>
        <strain evidence="8 14">BC-1</strain>
        <strain evidence="9 18">BC-23</strain>
        <strain evidence="7 12">NOV-27</strain>
        <strain evidence="6 15">NOV-5</strain>
        <strain evidence="5 16">NOV-71</strain>
        <strain evidence="2 11">NOV-9</strain>
        <strain evidence="4 19">ONT-3</strain>
        <strain evidence="3 17">SCRP245</strain>
    </source>
</reference>
<comment type="caution">
    <text evidence="2">The sequence shown here is derived from an EMBL/GenBank/DDBJ whole genome shotgun (WGS) entry which is preliminary data.</text>
</comment>
<feature type="signal peptide" evidence="1">
    <location>
        <begin position="1"/>
        <end position="18"/>
    </location>
</feature>
<evidence type="ECO:0008006" key="20">
    <source>
        <dbReference type="Google" id="ProtNLM"/>
    </source>
</evidence>
<dbReference type="Proteomes" id="UP000441208">
    <property type="component" value="Unassembled WGS sequence"/>
</dbReference>
<dbReference type="Proteomes" id="UP000488956">
    <property type="component" value="Unassembled WGS sequence"/>
</dbReference>
<evidence type="ECO:0000313" key="4">
    <source>
        <dbReference type="EMBL" id="KAE9092338.1"/>
    </source>
</evidence>
<dbReference type="EMBL" id="QXGA01001384">
    <property type="protein sequence ID" value="KAE9120469.1"/>
    <property type="molecule type" value="Genomic_DNA"/>
</dbReference>
<feature type="chain" id="PRO_5036163753" description="Secreted protein" evidence="1">
    <location>
        <begin position="19"/>
        <end position="77"/>
    </location>
</feature>
<name>A0A6A3F137_9STRA</name>
<protein>
    <recommendedName>
        <fullName evidence="20">Secreted protein</fullName>
    </recommendedName>
</protein>
<evidence type="ECO:0000313" key="15">
    <source>
        <dbReference type="Proteomes" id="UP000440732"/>
    </source>
</evidence>
<dbReference type="Proteomes" id="UP000476176">
    <property type="component" value="Unassembled WGS sequence"/>
</dbReference>
<evidence type="ECO:0000313" key="13">
    <source>
        <dbReference type="Proteomes" id="UP000437068"/>
    </source>
</evidence>
<dbReference type="EMBL" id="QXFZ01001261">
    <property type="protein sequence ID" value="KAE9093762.1"/>
    <property type="molecule type" value="Genomic_DNA"/>
</dbReference>
<evidence type="ECO:0000313" key="17">
    <source>
        <dbReference type="Proteomes" id="UP000460718"/>
    </source>
</evidence>